<dbReference type="RefSeq" id="WP_212018743.1">
    <property type="nucleotide sequence ID" value="NZ_JAAFYZ010000211.1"/>
</dbReference>
<organism evidence="1 2">
    <name type="scientific">Catenulispora pinistramenti</name>
    <dbReference type="NCBI Taxonomy" id="2705254"/>
    <lineage>
        <taxon>Bacteria</taxon>
        <taxon>Bacillati</taxon>
        <taxon>Actinomycetota</taxon>
        <taxon>Actinomycetes</taxon>
        <taxon>Catenulisporales</taxon>
        <taxon>Catenulisporaceae</taxon>
        <taxon>Catenulispora</taxon>
    </lineage>
</organism>
<sequence>MQYIAIDDGSLSPQAYLAALPELAPNLPPGARAFATDPTHYDFYDRRCVKDLNLGPITHKIGSEAVDLEIRLTSSGLKHDEWLVLRYSDVSSLTLEVAPPDPEGGARFQSLALDEVLPHPDGCSHEIAFWDSSVRVVCRDLTAEWVTEAELARRS</sequence>
<evidence type="ECO:0000313" key="2">
    <source>
        <dbReference type="Proteomes" id="UP000730482"/>
    </source>
</evidence>
<dbReference type="EMBL" id="JAAFYZ010000211">
    <property type="protein sequence ID" value="MBS2552797.1"/>
    <property type="molecule type" value="Genomic_DNA"/>
</dbReference>
<evidence type="ECO:0000313" key="1">
    <source>
        <dbReference type="EMBL" id="MBS2552797.1"/>
    </source>
</evidence>
<comment type="caution">
    <text evidence="1">The sequence shown here is derived from an EMBL/GenBank/DDBJ whole genome shotgun (WGS) entry which is preliminary data.</text>
</comment>
<name>A0ABS5L3J4_9ACTN</name>
<proteinExistence type="predicted"/>
<accession>A0ABS5L3J4</accession>
<keyword evidence="2" id="KW-1185">Reference proteome</keyword>
<gene>
    <name evidence="1" type="ORF">KGQ19_38680</name>
</gene>
<reference evidence="1 2" key="1">
    <citation type="submission" date="2020-02" db="EMBL/GenBank/DDBJ databases">
        <title>Acidophilic actinobacteria isolated from forest soil.</title>
        <authorList>
            <person name="Golinska P."/>
        </authorList>
    </citation>
    <scope>NUCLEOTIDE SEQUENCE [LARGE SCALE GENOMIC DNA]</scope>
    <source>
        <strain evidence="1 2">NL8</strain>
    </source>
</reference>
<dbReference type="Proteomes" id="UP000730482">
    <property type="component" value="Unassembled WGS sequence"/>
</dbReference>
<protein>
    <submittedName>
        <fullName evidence="1">Uncharacterized protein</fullName>
    </submittedName>
</protein>